<geneLocation type="plasmid" evidence="4">
    <name>p1</name>
</geneLocation>
<feature type="compositionally biased region" description="Basic and acidic residues" evidence="1">
    <location>
        <begin position="182"/>
        <end position="202"/>
    </location>
</feature>
<dbReference type="InterPro" id="IPR025668">
    <property type="entry name" value="Tnp_DDE_dom"/>
</dbReference>
<evidence type="ECO:0000259" key="2">
    <source>
        <dbReference type="Pfam" id="PF05598"/>
    </source>
</evidence>
<dbReference type="PANTHER" id="PTHR33408">
    <property type="entry name" value="TRANSPOSASE"/>
    <property type="match status" value="1"/>
</dbReference>
<keyword evidence="4" id="KW-0614">Plasmid</keyword>
<feature type="domain" description="Transposase InsH N-terminal" evidence="2">
    <location>
        <begin position="17"/>
        <end position="112"/>
    </location>
</feature>
<sequence>MLQEPSPQQYELEMVTMEQLVPQNHLVRKIDNAIDFEFIRDEVAHLYCKDNGRPPVDPVRLFKIILLGYLFGIKSERQLVKEIEVNVAYRWFLRMSLTEKVIHASTLSQNRIRRFNGTDVFERIFNNIVLQAMEKGLVAGQELFTDSTHLKANANKNKHMNRLRPVSAGAYLDMLNEDVAADRETEGKKPFKETPPKTDIKNTKVSTTDPESGFMTRDNKPQGFFYLDHRTVDGKHGIIVDTYATPGNVNDSQPYIRRLDHTLEQFNLNPIAVGIDAGYFTAPVAESLERRSLLGVFGYRRPSRTKNKFKKKDFKYQKETDTYRCPEGQELIYKTTTRAGYRSYSSDPKQCAFCPVRDDCTKSENMQKVITRHLYSEAVERANQMRLSCYGKKTYRRRSETVERSFADAKQHHGHRYARYRGLAKVQMQCWLAAAAQNIKKIALVVSYLRKMGLNTAQIRQILTSVCRFKPYLFQSAI</sequence>
<feature type="domain" description="Transposase DDE" evidence="3">
    <location>
        <begin position="325"/>
        <end position="442"/>
    </location>
</feature>
<dbReference type="InterPro" id="IPR008490">
    <property type="entry name" value="Transposase_InsH_N"/>
</dbReference>
<protein>
    <submittedName>
        <fullName evidence="4">IS1182 family transposase</fullName>
    </submittedName>
</protein>
<gene>
    <name evidence="4" type="ORF">PG915_24165</name>
</gene>
<name>A0AAU8BTM9_9VIBR</name>
<dbReference type="RefSeq" id="WP_353500429.1">
    <property type="nucleotide sequence ID" value="NZ_CP115922.1"/>
</dbReference>
<reference evidence="4" key="1">
    <citation type="submission" date="2023-01" db="EMBL/GenBank/DDBJ databases">
        <title>Vibrio sp. CB1-14 genome sequencing.</title>
        <authorList>
            <person name="Otstavnykh N."/>
            <person name="Isaeva M."/>
            <person name="Meleshko D."/>
        </authorList>
    </citation>
    <scope>NUCLEOTIDE SEQUENCE</scope>
    <source>
        <strain evidence="4">CB1-14</strain>
        <plasmid evidence="4">p1</plasmid>
    </source>
</reference>
<dbReference type="AlphaFoldDB" id="A0AAU8BTM9"/>
<dbReference type="EMBL" id="CP115922">
    <property type="protein sequence ID" value="XCD19312.1"/>
    <property type="molecule type" value="Genomic_DNA"/>
</dbReference>
<dbReference type="Pfam" id="PF13751">
    <property type="entry name" value="DDE_Tnp_1_6"/>
    <property type="match status" value="1"/>
</dbReference>
<organism evidence="4">
    <name type="scientific">Vibrio chaetopteri</name>
    <dbReference type="NCBI Taxonomy" id="3016528"/>
    <lineage>
        <taxon>Bacteria</taxon>
        <taxon>Pseudomonadati</taxon>
        <taxon>Pseudomonadota</taxon>
        <taxon>Gammaproteobacteria</taxon>
        <taxon>Vibrionales</taxon>
        <taxon>Vibrionaceae</taxon>
        <taxon>Vibrio</taxon>
    </lineage>
</organism>
<dbReference type="NCBIfam" id="NF033551">
    <property type="entry name" value="transpos_IS1182"/>
    <property type="match status" value="1"/>
</dbReference>
<accession>A0AAU8BTM9</accession>
<evidence type="ECO:0000256" key="1">
    <source>
        <dbReference type="SAM" id="MobiDB-lite"/>
    </source>
</evidence>
<dbReference type="InterPro" id="IPR047629">
    <property type="entry name" value="IS1182_transpos"/>
</dbReference>
<evidence type="ECO:0000313" key="4">
    <source>
        <dbReference type="EMBL" id="XCD19312.1"/>
    </source>
</evidence>
<proteinExistence type="predicted"/>
<feature type="region of interest" description="Disordered" evidence="1">
    <location>
        <begin position="182"/>
        <end position="214"/>
    </location>
</feature>
<dbReference type="Pfam" id="PF05598">
    <property type="entry name" value="DUF772"/>
    <property type="match status" value="1"/>
</dbReference>
<dbReference type="KEGG" id="vck:PG915_24165"/>
<evidence type="ECO:0000259" key="3">
    <source>
        <dbReference type="Pfam" id="PF13751"/>
    </source>
</evidence>